<dbReference type="PROSITE" id="PS50885">
    <property type="entry name" value="HAMP"/>
    <property type="match status" value="1"/>
</dbReference>
<evidence type="ECO:0000259" key="6">
    <source>
        <dbReference type="PROSITE" id="PS50111"/>
    </source>
</evidence>
<dbReference type="GO" id="GO:0006935">
    <property type="term" value="P:chemotaxis"/>
    <property type="evidence" value="ECO:0007669"/>
    <property type="project" value="UniProtKB-ARBA"/>
</dbReference>
<keyword evidence="2 4" id="KW-0807">Transducer</keyword>
<feature type="domain" description="HAMP" evidence="7">
    <location>
        <begin position="209"/>
        <end position="261"/>
    </location>
</feature>
<dbReference type="InterPro" id="IPR003660">
    <property type="entry name" value="HAMP_dom"/>
</dbReference>
<dbReference type="CDD" id="cd11386">
    <property type="entry name" value="MCP_signal"/>
    <property type="match status" value="1"/>
</dbReference>
<gene>
    <name evidence="8" type="primary">mcp40H-4_3</name>
    <name evidence="8" type="ORF">GMPD_43340</name>
</gene>
<dbReference type="Pfam" id="PF12729">
    <property type="entry name" value="4HB_MCP_1"/>
    <property type="match status" value="1"/>
</dbReference>
<comment type="caution">
    <text evidence="8">The sequence shown here is derived from an EMBL/GenBank/DDBJ whole genome shotgun (WGS) entry which is preliminary data.</text>
</comment>
<dbReference type="Pfam" id="PF00015">
    <property type="entry name" value="MCPsignal"/>
    <property type="match status" value="1"/>
</dbReference>
<dbReference type="PANTHER" id="PTHR32089">
    <property type="entry name" value="METHYL-ACCEPTING CHEMOTAXIS PROTEIN MCPB"/>
    <property type="match status" value="1"/>
</dbReference>
<keyword evidence="5" id="KW-0472">Membrane</keyword>
<evidence type="ECO:0000259" key="7">
    <source>
        <dbReference type="PROSITE" id="PS50885"/>
    </source>
</evidence>
<dbReference type="FunFam" id="1.10.287.950:FF:000001">
    <property type="entry name" value="Methyl-accepting chemotaxis sensory transducer"/>
    <property type="match status" value="1"/>
</dbReference>
<keyword evidence="5" id="KW-0812">Transmembrane</keyword>
<dbReference type="GO" id="GO:0007165">
    <property type="term" value="P:signal transduction"/>
    <property type="evidence" value="ECO:0007669"/>
    <property type="project" value="UniProtKB-KW"/>
</dbReference>
<evidence type="ECO:0000256" key="2">
    <source>
        <dbReference type="ARBA" id="ARBA00023224"/>
    </source>
</evidence>
<dbReference type="AlphaFoldDB" id="A0A6V8N1Q6"/>
<dbReference type="EMBL" id="BLXY01000028">
    <property type="protein sequence ID" value="GFO66415.1"/>
    <property type="molecule type" value="Genomic_DNA"/>
</dbReference>
<evidence type="ECO:0000256" key="1">
    <source>
        <dbReference type="ARBA" id="ARBA00004370"/>
    </source>
</evidence>
<comment type="subcellular location">
    <subcellularLocation>
        <location evidence="1">Membrane</location>
    </subcellularLocation>
</comment>
<dbReference type="SMART" id="SM00304">
    <property type="entry name" value="HAMP"/>
    <property type="match status" value="2"/>
</dbReference>
<dbReference type="Proteomes" id="UP000568888">
    <property type="component" value="Unassembled WGS sequence"/>
</dbReference>
<evidence type="ECO:0000256" key="3">
    <source>
        <dbReference type="ARBA" id="ARBA00029447"/>
    </source>
</evidence>
<dbReference type="Gene3D" id="1.10.287.950">
    <property type="entry name" value="Methyl-accepting chemotaxis protein"/>
    <property type="match status" value="1"/>
</dbReference>
<protein>
    <submittedName>
        <fullName evidence="8">Methyl-accepting chemotaxis protein</fullName>
    </submittedName>
</protein>
<accession>A0A6V8N1Q6</accession>
<sequence length="539" mass="56274">MVNLTIAKRLLLGFGTVSLLLFIVVGAGMKGLYSSADQLNNVNRISGLTASAGQVLLNLQGIDEEMKGLVLADTQADRDKIAKHMEEHRKAYQQAFDAVKKNTKTPDGKKLVAELDSALTAGAKVNDALKAIAASGDTAKFKAAIAGEGEQARQKYVAAAEALMDYYAKRTELRVKTAQQAGTAAIATMLITGGIAFLLSIAICALLTSGIKSALKQISSAIAAIASGDLTRRVDYHSRDELGLLSDHINDFAGKIQSIMQELSSDATRVATSSNQLKATAQQMVNGTEEIVAQANTVATAGEEMAATSNDIAQNCHLAAQGAQGANQAAVDGAGVVEATVAVMGVIAERVQGAARTVESLGERSDQIGAIVGTIEDIADQTNLLALNAAIEAARAGEQGRGFAVVADEVRALAERTTRATREISDMIRTIQGETQSAVQAMEQGSKEVARGTEQASRSGQALEAILEQIHAVMMQANQIATAAEEQTATTSEISSNMVQITSIVQATARGADETAAAAAALASMSVRLQDMVRQFKVA</sequence>
<dbReference type="SUPFAM" id="SSF58104">
    <property type="entry name" value="Methyl-accepting chemotaxis protein (MCP) signaling domain"/>
    <property type="match status" value="1"/>
</dbReference>
<dbReference type="PANTHER" id="PTHR32089:SF112">
    <property type="entry name" value="LYSOZYME-LIKE PROTEIN-RELATED"/>
    <property type="match status" value="1"/>
</dbReference>
<dbReference type="Pfam" id="PF00672">
    <property type="entry name" value="HAMP"/>
    <property type="match status" value="1"/>
</dbReference>
<name>A0A6V8N1Q6_9BACT</name>
<dbReference type="PROSITE" id="PS50111">
    <property type="entry name" value="CHEMOTAXIS_TRANSDUC_2"/>
    <property type="match status" value="1"/>
</dbReference>
<dbReference type="CDD" id="cd06225">
    <property type="entry name" value="HAMP"/>
    <property type="match status" value="1"/>
</dbReference>
<evidence type="ECO:0000256" key="4">
    <source>
        <dbReference type="PROSITE-ProRule" id="PRU00284"/>
    </source>
</evidence>
<keyword evidence="5" id="KW-1133">Transmembrane helix</keyword>
<organism evidence="8 9">
    <name type="scientific">Geomonas paludis</name>
    <dbReference type="NCBI Taxonomy" id="2740185"/>
    <lineage>
        <taxon>Bacteria</taxon>
        <taxon>Pseudomonadati</taxon>
        <taxon>Thermodesulfobacteriota</taxon>
        <taxon>Desulfuromonadia</taxon>
        <taxon>Geobacterales</taxon>
        <taxon>Geobacteraceae</taxon>
        <taxon>Geomonas</taxon>
    </lineage>
</organism>
<evidence type="ECO:0000313" key="9">
    <source>
        <dbReference type="Proteomes" id="UP000568888"/>
    </source>
</evidence>
<reference evidence="9" key="1">
    <citation type="submission" date="2020-06" db="EMBL/GenBank/DDBJ databases">
        <title>Draft genomic sequecing of Geomonas sp. Red736.</title>
        <authorList>
            <person name="Itoh H."/>
            <person name="Xu Z.X."/>
            <person name="Ushijima N."/>
            <person name="Masuda Y."/>
            <person name="Shiratori Y."/>
            <person name="Senoo K."/>
        </authorList>
    </citation>
    <scope>NUCLEOTIDE SEQUENCE [LARGE SCALE GENOMIC DNA]</scope>
    <source>
        <strain evidence="9">Red736</strain>
    </source>
</reference>
<feature type="domain" description="Methyl-accepting transducer" evidence="6">
    <location>
        <begin position="266"/>
        <end position="502"/>
    </location>
</feature>
<dbReference type="InterPro" id="IPR004089">
    <property type="entry name" value="MCPsignal_dom"/>
</dbReference>
<evidence type="ECO:0000256" key="5">
    <source>
        <dbReference type="SAM" id="Phobius"/>
    </source>
</evidence>
<proteinExistence type="inferred from homology"/>
<comment type="similarity">
    <text evidence="3">Belongs to the methyl-accepting chemotaxis (MCP) protein family.</text>
</comment>
<feature type="transmembrane region" description="Helical" evidence="5">
    <location>
        <begin position="184"/>
        <end position="207"/>
    </location>
</feature>
<dbReference type="InterPro" id="IPR024478">
    <property type="entry name" value="HlyB_4HB_MCP"/>
</dbReference>
<dbReference type="RefSeq" id="WP_246405069.1">
    <property type="nucleotide sequence ID" value="NZ_BLXY01000028.1"/>
</dbReference>
<evidence type="ECO:0000313" key="8">
    <source>
        <dbReference type="EMBL" id="GFO66415.1"/>
    </source>
</evidence>
<dbReference type="SMART" id="SM00283">
    <property type="entry name" value="MA"/>
    <property type="match status" value="1"/>
</dbReference>
<dbReference type="GO" id="GO:0016020">
    <property type="term" value="C:membrane"/>
    <property type="evidence" value="ECO:0007669"/>
    <property type="project" value="UniProtKB-SubCell"/>
</dbReference>